<evidence type="ECO:0000313" key="3">
    <source>
        <dbReference type="EMBL" id="SHI02735.1"/>
    </source>
</evidence>
<dbReference type="InterPro" id="IPR036849">
    <property type="entry name" value="Enolase-like_C_sf"/>
</dbReference>
<accession>A0A1M5XSD6</accession>
<dbReference type="PANTHER" id="PTHR48080">
    <property type="entry name" value="D-GALACTONATE DEHYDRATASE-RELATED"/>
    <property type="match status" value="1"/>
</dbReference>
<dbReference type="InterPro" id="IPR013342">
    <property type="entry name" value="Mandelate_racemase_C"/>
</dbReference>
<gene>
    <name evidence="3" type="ORF">SAMN05443248_7584</name>
</gene>
<dbReference type="Proteomes" id="UP000189796">
    <property type="component" value="Chromosome I"/>
</dbReference>
<dbReference type="CDD" id="cd03316">
    <property type="entry name" value="MR_like"/>
    <property type="match status" value="1"/>
</dbReference>
<dbReference type="PANTHER" id="PTHR48080:SF2">
    <property type="entry name" value="D-GALACTONATE DEHYDRATASE"/>
    <property type="match status" value="1"/>
</dbReference>
<dbReference type="AlphaFoldDB" id="A0A1M5XSD6"/>
<dbReference type="Pfam" id="PF13378">
    <property type="entry name" value="MR_MLE_C"/>
    <property type="match status" value="1"/>
</dbReference>
<name>A0A1M5XSD6_9BRAD</name>
<dbReference type="GO" id="GO:0016829">
    <property type="term" value="F:lyase activity"/>
    <property type="evidence" value="ECO:0007669"/>
    <property type="project" value="UniProtKB-KW"/>
</dbReference>
<dbReference type="Gene3D" id="3.20.20.120">
    <property type="entry name" value="Enolase-like C-terminal domain"/>
    <property type="match status" value="1"/>
</dbReference>
<feature type="domain" description="Mandelate racemase/muconate lactonizing enzyme C-terminal" evidence="2">
    <location>
        <begin position="147"/>
        <end position="268"/>
    </location>
</feature>
<protein>
    <submittedName>
        <fullName evidence="3">L-alanine-DL-glutamate epimerase</fullName>
    </submittedName>
</protein>
<dbReference type="SUPFAM" id="SSF54826">
    <property type="entry name" value="Enolase N-terminal domain-like"/>
    <property type="match status" value="1"/>
</dbReference>
<dbReference type="InterPro" id="IPR013341">
    <property type="entry name" value="Mandelate_racemase_N_dom"/>
</dbReference>
<dbReference type="EMBL" id="LT670817">
    <property type="protein sequence ID" value="SHI02735.1"/>
    <property type="molecule type" value="Genomic_DNA"/>
</dbReference>
<dbReference type="Pfam" id="PF02746">
    <property type="entry name" value="MR_MLE_N"/>
    <property type="match status" value="1"/>
</dbReference>
<dbReference type="InterPro" id="IPR029017">
    <property type="entry name" value="Enolase-like_N"/>
</dbReference>
<keyword evidence="1" id="KW-0456">Lyase</keyword>
<reference evidence="3 4" key="1">
    <citation type="submission" date="2016-11" db="EMBL/GenBank/DDBJ databases">
        <authorList>
            <person name="Jaros S."/>
            <person name="Januszkiewicz K."/>
            <person name="Wedrychowicz H."/>
        </authorList>
    </citation>
    <scope>NUCLEOTIDE SEQUENCE [LARGE SCALE GENOMIC DNA]</scope>
    <source>
        <strain evidence="3 4">GAS138</strain>
    </source>
</reference>
<dbReference type="SFLD" id="SFLDS00001">
    <property type="entry name" value="Enolase"/>
    <property type="match status" value="1"/>
</dbReference>
<evidence type="ECO:0000313" key="4">
    <source>
        <dbReference type="Proteomes" id="UP000189796"/>
    </source>
</evidence>
<evidence type="ECO:0000256" key="1">
    <source>
        <dbReference type="ARBA" id="ARBA00023239"/>
    </source>
</evidence>
<dbReference type="RefSeq" id="WP_079605760.1">
    <property type="nucleotide sequence ID" value="NZ_LT670817.1"/>
</dbReference>
<proteinExistence type="predicted"/>
<sequence length="397" mass="44221">MKITDIETLHADGGYRVCCYVKISTDEGIVGWAEYYEGLSGISVTPLIKGLAKVAIGMDPRPVGRLSESLLATTRLSWGGLAHQAVAAIENACLDIQAKALGVPVHALFGGPFRERIPVYWTHCGSYRVRYPDFYEKELGLEPVRTLDDFTRLGREAAQQGFRAVKTNPVFFDKDKPRMFNGGFRIEPGFLDRSIGDHHIGAIVDQLHALRQGIGPDRGLMLDVSFSQRTEGYLRLAHRLEPLNLYWLELDMRDPEGLALIRQSTATPIASLESLHGIHDFRPYLAQRTVDTAIVDPMWNGVWQSVRVATLADAFETHVAPHNPVGDLANLMSANLCAAIPNFRIMELRPDEAPWTRDFLTHPSTIENGEMLVPVRPGWGSDINEEALRAHPPRSAR</sequence>
<dbReference type="SUPFAM" id="SSF51604">
    <property type="entry name" value="Enolase C-terminal domain-like"/>
    <property type="match status" value="1"/>
</dbReference>
<evidence type="ECO:0000259" key="2">
    <source>
        <dbReference type="SMART" id="SM00922"/>
    </source>
</evidence>
<dbReference type="InterPro" id="IPR029065">
    <property type="entry name" value="Enolase_C-like"/>
</dbReference>
<dbReference type="SMART" id="SM00922">
    <property type="entry name" value="MR_MLE"/>
    <property type="match status" value="1"/>
</dbReference>
<organism evidence="3 4">
    <name type="scientific">Bradyrhizobium erythrophlei</name>
    <dbReference type="NCBI Taxonomy" id="1437360"/>
    <lineage>
        <taxon>Bacteria</taxon>
        <taxon>Pseudomonadati</taxon>
        <taxon>Pseudomonadota</taxon>
        <taxon>Alphaproteobacteria</taxon>
        <taxon>Hyphomicrobiales</taxon>
        <taxon>Nitrobacteraceae</taxon>
        <taxon>Bradyrhizobium</taxon>
    </lineage>
</organism>
<dbReference type="InterPro" id="IPR034593">
    <property type="entry name" value="DgoD-like"/>
</dbReference>
<dbReference type="OrthoDB" id="9802699at2"/>
<dbReference type="SFLD" id="SFLDG00179">
    <property type="entry name" value="mandelate_racemase"/>
    <property type="match status" value="1"/>
</dbReference>
<dbReference type="Gene3D" id="3.30.390.10">
    <property type="entry name" value="Enolase-like, N-terminal domain"/>
    <property type="match status" value="1"/>
</dbReference>